<sequence>MHEAHSLVLEIQYEMGFRYLGCLCHPLCLAFRAILPVSSSLPDFQSNSACVILSAWLRPCG</sequence>
<comment type="caution">
    <text evidence="1">The sequence shown here is derived from an EMBL/GenBank/DDBJ whole genome shotgun (WGS) entry which is preliminary data.</text>
</comment>
<accession>A0AAV4FXR0</accession>
<reference evidence="1 2" key="1">
    <citation type="journal article" date="2021" name="Elife">
        <title>Chloroplast acquisition without the gene transfer in kleptoplastic sea slugs, Plakobranchus ocellatus.</title>
        <authorList>
            <person name="Maeda T."/>
            <person name="Takahashi S."/>
            <person name="Yoshida T."/>
            <person name="Shimamura S."/>
            <person name="Takaki Y."/>
            <person name="Nagai Y."/>
            <person name="Toyoda A."/>
            <person name="Suzuki Y."/>
            <person name="Arimoto A."/>
            <person name="Ishii H."/>
            <person name="Satoh N."/>
            <person name="Nishiyama T."/>
            <person name="Hasebe M."/>
            <person name="Maruyama T."/>
            <person name="Minagawa J."/>
            <person name="Obokata J."/>
            <person name="Shigenobu S."/>
        </authorList>
    </citation>
    <scope>NUCLEOTIDE SEQUENCE [LARGE SCALE GENOMIC DNA]</scope>
</reference>
<evidence type="ECO:0000313" key="2">
    <source>
        <dbReference type="Proteomes" id="UP000762676"/>
    </source>
</evidence>
<name>A0AAV4FXR0_9GAST</name>
<dbReference type="Proteomes" id="UP000762676">
    <property type="component" value="Unassembled WGS sequence"/>
</dbReference>
<dbReference type="AlphaFoldDB" id="A0AAV4FXR0"/>
<proteinExistence type="predicted"/>
<keyword evidence="2" id="KW-1185">Reference proteome</keyword>
<evidence type="ECO:0000313" key="1">
    <source>
        <dbReference type="EMBL" id="GFR77701.1"/>
    </source>
</evidence>
<protein>
    <submittedName>
        <fullName evidence="1">Uncharacterized protein</fullName>
    </submittedName>
</protein>
<organism evidence="1 2">
    <name type="scientific">Elysia marginata</name>
    <dbReference type="NCBI Taxonomy" id="1093978"/>
    <lineage>
        <taxon>Eukaryota</taxon>
        <taxon>Metazoa</taxon>
        <taxon>Spiralia</taxon>
        <taxon>Lophotrochozoa</taxon>
        <taxon>Mollusca</taxon>
        <taxon>Gastropoda</taxon>
        <taxon>Heterobranchia</taxon>
        <taxon>Euthyneura</taxon>
        <taxon>Panpulmonata</taxon>
        <taxon>Sacoglossa</taxon>
        <taxon>Placobranchoidea</taxon>
        <taxon>Plakobranchidae</taxon>
        <taxon>Elysia</taxon>
    </lineage>
</organism>
<gene>
    <name evidence="1" type="ORF">ElyMa_005831200</name>
</gene>
<feature type="non-terminal residue" evidence="1">
    <location>
        <position position="61"/>
    </location>
</feature>
<dbReference type="EMBL" id="BMAT01011711">
    <property type="protein sequence ID" value="GFR77701.1"/>
    <property type="molecule type" value="Genomic_DNA"/>
</dbReference>